<reference evidence="8 9" key="1">
    <citation type="journal article" date="2018" name="IMA Fungus">
        <title>IMA Genome-F 9: Draft genome sequence of Annulohypoxylon stygium, Aspergillus mulundensis, Berkeleyomyces basicola (syn. Thielaviopsis basicola), Ceratocystis smalleyi, two Cercospora beticola strains, Coleophoma cylindrospora, Fusarium fracticaudum, Phialophora cf. hyalina, and Morchella septimelata.</title>
        <authorList>
            <person name="Wingfield B.D."/>
            <person name="Bills G.F."/>
            <person name="Dong Y."/>
            <person name="Huang W."/>
            <person name="Nel W.J."/>
            <person name="Swalarsk-Parry B.S."/>
            <person name="Vaghefi N."/>
            <person name="Wilken P.M."/>
            <person name="An Z."/>
            <person name="de Beer Z.W."/>
            <person name="De Vos L."/>
            <person name="Chen L."/>
            <person name="Duong T.A."/>
            <person name="Gao Y."/>
            <person name="Hammerbacher A."/>
            <person name="Kikkert J.R."/>
            <person name="Li Y."/>
            <person name="Li H."/>
            <person name="Li K."/>
            <person name="Li Q."/>
            <person name="Liu X."/>
            <person name="Ma X."/>
            <person name="Naidoo K."/>
            <person name="Pethybridge S.J."/>
            <person name="Sun J."/>
            <person name="Steenkamp E.T."/>
            <person name="van der Nest M.A."/>
            <person name="van Wyk S."/>
            <person name="Wingfield M.J."/>
            <person name="Xiong C."/>
            <person name="Yue Q."/>
            <person name="Zhang X."/>
        </authorList>
    </citation>
    <scope>NUCLEOTIDE SEQUENCE [LARGE SCALE GENOMIC DNA]</scope>
    <source>
        <strain evidence="8 9">BP 5553</strain>
    </source>
</reference>
<organism evidence="8 9">
    <name type="scientific">Venustampulla echinocandica</name>
    <dbReference type="NCBI Taxonomy" id="2656787"/>
    <lineage>
        <taxon>Eukaryota</taxon>
        <taxon>Fungi</taxon>
        <taxon>Dikarya</taxon>
        <taxon>Ascomycota</taxon>
        <taxon>Pezizomycotina</taxon>
        <taxon>Leotiomycetes</taxon>
        <taxon>Helotiales</taxon>
        <taxon>Pleuroascaceae</taxon>
        <taxon>Venustampulla</taxon>
    </lineage>
</organism>
<comment type="subcellular location">
    <subcellularLocation>
        <location evidence="1">Endomembrane system</location>
        <topology evidence="1">Multi-pass membrane protein</topology>
    </subcellularLocation>
</comment>
<evidence type="ECO:0000256" key="2">
    <source>
        <dbReference type="ARBA" id="ARBA00022692"/>
    </source>
</evidence>
<keyword evidence="9" id="KW-1185">Reference proteome</keyword>
<sequence>MPRAGDIEEAISPHGNSRSREPSSHSQRRRQPPPSSCLPPFFKSPQYGSQPPHNAQPAATDIEPADERPYMILLGMKVPFGWWAVPLVDNNHSDARDHCANERTFLSYLRLSMYMCIVAVAIVVSFHLKVQPTDLELRMARPLGIAFWCLSVVCLVMGMGNYMKTVKKYSQRVAIVQSGWKTQSVCTPHMIPPSFPFPPFYLD</sequence>
<dbReference type="AlphaFoldDB" id="A0A370TW99"/>
<dbReference type="GO" id="GO:0012505">
    <property type="term" value="C:endomembrane system"/>
    <property type="evidence" value="ECO:0007669"/>
    <property type="project" value="UniProtKB-SubCell"/>
</dbReference>
<evidence type="ECO:0000313" key="9">
    <source>
        <dbReference type="Proteomes" id="UP000254866"/>
    </source>
</evidence>
<protein>
    <recommendedName>
        <fullName evidence="7">DUF202 domain-containing protein</fullName>
    </recommendedName>
</protein>
<dbReference type="InterPro" id="IPR052053">
    <property type="entry name" value="IM_YidH-like"/>
</dbReference>
<evidence type="ECO:0000256" key="3">
    <source>
        <dbReference type="ARBA" id="ARBA00022989"/>
    </source>
</evidence>
<dbReference type="OrthoDB" id="5525680at2759"/>
<dbReference type="PANTHER" id="PTHR34187:SF3">
    <property type="entry name" value="DUF DOMAIN PROTEIN (AFU_ORTHOLOGUE AFUA_6G11150)"/>
    <property type="match status" value="1"/>
</dbReference>
<evidence type="ECO:0000259" key="7">
    <source>
        <dbReference type="Pfam" id="PF02656"/>
    </source>
</evidence>
<dbReference type="RefSeq" id="XP_031872461.1">
    <property type="nucleotide sequence ID" value="XM_032012768.1"/>
</dbReference>
<dbReference type="Pfam" id="PF02656">
    <property type="entry name" value="DUF202"/>
    <property type="match status" value="1"/>
</dbReference>
<accession>A0A370TW99</accession>
<dbReference type="PANTHER" id="PTHR34187">
    <property type="entry name" value="FGR18P"/>
    <property type="match status" value="1"/>
</dbReference>
<evidence type="ECO:0000256" key="1">
    <source>
        <dbReference type="ARBA" id="ARBA00004127"/>
    </source>
</evidence>
<feature type="region of interest" description="Disordered" evidence="5">
    <location>
        <begin position="1"/>
        <end position="60"/>
    </location>
</feature>
<feature type="domain" description="DUF202" evidence="7">
    <location>
        <begin position="96"/>
        <end position="167"/>
    </location>
</feature>
<name>A0A370TW99_9HELO</name>
<keyword evidence="4 6" id="KW-0472">Membrane</keyword>
<dbReference type="EMBL" id="NPIC01000002">
    <property type="protein sequence ID" value="RDL39805.1"/>
    <property type="molecule type" value="Genomic_DNA"/>
</dbReference>
<proteinExistence type="predicted"/>
<gene>
    <name evidence="8" type="ORF">BP5553_04145</name>
</gene>
<evidence type="ECO:0000256" key="4">
    <source>
        <dbReference type="ARBA" id="ARBA00023136"/>
    </source>
</evidence>
<dbReference type="Proteomes" id="UP000254866">
    <property type="component" value="Unassembled WGS sequence"/>
</dbReference>
<evidence type="ECO:0000313" key="8">
    <source>
        <dbReference type="EMBL" id="RDL39805.1"/>
    </source>
</evidence>
<feature type="transmembrane region" description="Helical" evidence="6">
    <location>
        <begin position="111"/>
        <end position="130"/>
    </location>
</feature>
<dbReference type="InterPro" id="IPR003807">
    <property type="entry name" value="DUF202"/>
</dbReference>
<keyword evidence="2 6" id="KW-0812">Transmembrane</keyword>
<comment type="caution">
    <text evidence="8">The sequence shown here is derived from an EMBL/GenBank/DDBJ whole genome shotgun (WGS) entry which is preliminary data.</text>
</comment>
<evidence type="ECO:0000256" key="6">
    <source>
        <dbReference type="SAM" id="Phobius"/>
    </source>
</evidence>
<dbReference type="GeneID" id="43596994"/>
<feature type="transmembrane region" description="Helical" evidence="6">
    <location>
        <begin position="142"/>
        <end position="162"/>
    </location>
</feature>
<evidence type="ECO:0000256" key="5">
    <source>
        <dbReference type="SAM" id="MobiDB-lite"/>
    </source>
</evidence>
<keyword evidence="3 6" id="KW-1133">Transmembrane helix</keyword>